<evidence type="ECO:0000313" key="14">
    <source>
        <dbReference type="Proteomes" id="UP000187209"/>
    </source>
</evidence>
<evidence type="ECO:0000256" key="6">
    <source>
        <dbReference type="ARBA" id="ARBA00022771"/>
    </source>
</evidence>
<comment type="catalytic activity">
    <reaction evidence="1">
        <text>[E2 ubiquitin-conjugating enzyme]-S-ubiquitinyl-L-cysteine + [acceptor protein]-L-lysine = [E2 ubiquitin-conjugating enzyme]-L-cysteine + [acceptor protein]-N(6)-ubiquitinyl-L-lysine.</text>
        <dbReference type="EC" id="2.3.2.31"/>
    </reaction>
</comment>
<dbReference type="EMBL" id="MPUH01000405">
    <property type="protein sequence ID" value="OMJ80862.1"/>
    <property type="molecule type" value="Genomic_DNA"/>
</dbReference>
<evidence type="ECO:0000259" key="12">
    <source>
        <dbReference type="PROSITE" id="PS51873"/>
    </source>
</evidence>
<evidence type="ECO:0000259" key="11">
    <source>
        <dbReference type="PROSITE" id="PS50089"/>
    </source>
</evidence>
<dbReference type="InterPro" id="IPR002867">
    <property type="entry name" value="IBR_dom"/>
</dbReference>
<dbReference type="GO" id="GO:0016567">
    <property type="term" value="P:protein ubiquitination"/>
    <property type="evidence" value="ECO:0007669"/>
    <property type="project" value="InterPro"/>
</dbReference>
<dbReference type="InterPro" id="IPR001841">
    <property type="entry name" value="Znf_RING"/>
</dbReference>
<dbReference type="EC" id="2.3.2.31" evidence="2"/>
<feature type="domain" description="RING-type" evidence="12">
    <location>
        <begin position="93"/>
        <end position="281"/>
    </location>
</feature>
<dbReference type="SUPFAM" id="SSF57850">
    <property type="entry name" value="RING/U-box"/>
    <property type="match status" value="2"/>
</dbReference>
<evidence type="ECO:0000256" key="2">
    <source>
        <dbReference type="ARBA" id="ARBA00012251"/>
    </source>
</evidence>
<dbReference type="Proteomes" id="UP000187209">
    <property type="component" value="Unassembled WGS sequence"/>
</dbReference>
<keyword evidence="6 9" id="KW-0863">Zinc-finger</keyword>
<proteinExistence type="predicted"/>
<dbReference type="GO" id="GO:0008270">
    <property type="term" value="F:zinc ion binding"/>
    <property type="evidence" value="ECO:0007669"/>
    <property type="project" value="UniProtKB-KW"/>
</dbReference>
<keyword evidence="8" id="KW-0862">Zinc</keyword>
<dbReference type="PROSITE" id="PS50089">
    <property type="entry name" value="ZF_RING_2"/>
    <property type="match status" value="1"/>
</dbReference>
<accession>A0A1R2BVK7</accession>
<dbReference type="Gene3D" id="3.30.40.10">
    <property type="entry name" value="Zinc/RING finger domain, C3HC4 (zinc finger)"/>
    <property type="match status" value="1"/>
</dbReference>
<evidence type="ECO:0000256" key="8">
    <source>
        <dbReference type="ARBA" id="ARBA00022833"/>
    </source>
</evidence>
<evidence type="ECO:0000256" key="7">
    <source>
        <dbReference type="ARBA" id="ARBA00022786"/>
    </source>
</evidence>
<dbReference type="CDD" id="cd20335">
    <property type="entry name" value="BRcat_RBR"/>
    <property type="match status" value="1"/>
</dbReference>
<sequence>MDLEELRKLIDKYPKMEIFEALIAGIVIGTTSLSAALIFRFMAEASSSLTTTYQKIDFYNFLLKSNLGKAKELISLSKANKTVVVKKSSFYRQDYPCKLCKHPVPDMEIQYLETCADLFHPKCLKAYIEIMIDKQIFPLACPECHSEIIERDISKRIDTEYFQKHQKTGILIAMGEQLRVLECKNCGTQLEVDTNNTKRIGCPKCRVSYCLNCLLEFHDNQTCDEFKKNVPNRKKCPGCSEMVLIKKKGIQVCKCNVQFCSECLNYAINCKCSSLKENKFM</sequence>
<keyword evidence="10" id="KW-0472">Membrane</keyword>
<dbReference type="AlphaFoldDB" id="A0A1R2BVK7"/>
<keyword evidence="3" id="KW-0808">Transferase</keyword>
<dbReference type="InterPro" id="IPR013083">
    <property type="entry name" value="Znf_RING/FYVE/PHD"/>
</dbReference>
<evidence type="ECO:0000313" key="13">
    <source>
        <dbReference type="EMBL" id="OMJ80862.1"/>
    </source>
</evidence>
<dbReference type="PANTHER" id="PTHR11685">
    <property type="entry name" value="RBR FAMILY RING FINGER AND IBR DOMAIN-CONTAINING"/>
    <property type="match status" value="1"/>
</dbReference>
<name>A0A1R2BVK7_9CILI</name>
<dbReference type="InterPro" id="IPR044066">
    <property type="entry name" value="TRIAD_supradom"/>
</dbReference>
<keyword evidence="4" id="KW-0479">Metal-binding</keyword>
<feature type="transmembrane region" description="Helical" evidence="10">
    <location>
        <begin position="21"/>
        <end position="43"/>
    </location>
</feature>
<keyword evidence="14" id="KW-1185">Reference proteome</keyword>
<gene>
    <name evidence="13" type="ORF">SteCoe_18813</name>
</gene>
<evidence type="ECO:0000256" key="10">
    <source>
        <dbReference type="SAM" id="Phobius"/>
    </source>
</evidence>
<dbReference type="OrthoDB" id="286645at2759"/>
<reference evidence="13 14" key="1">
    <citation type="submission" date="2016-11" db="EMBL/GenBank/DDBJ databases">
        <title>The macronuclear genome of Stentor coeruleus: a giant cell with tiny introns.</title>
        <authorList>
            <person name="Slabodnick M."/>
            <person name="Ruby J.G."/>
            <person name="Reiff S.B."/>
            <person name="Swart E.C."/>
            <person name="Gosai S."/>
            <person name="Prabakaran S."/>
            <person name="Witkowska E."/>
            <person name="Larue G.E."/>
            <person name="Fisher S."/>
            <person name="Freeman R.M."/>
            <person name="Gunawardena J."/>
            <person name="Chu W."/>
            <person name="Stover N.A."/>
            <person name="Gregory B.D."/>
            <person name="Nowacki M."/>
            <person name="Derisi J."/>
            <person name="Roy S.W."/>
            <person name="Marshall W.F."/>
            <person name="Sood P."/>
        </authorList>
    </citation>
    <scope>NUCLEOTIDE SEQUENCE [LARGE SCALE GENOMIC DNA]</scope>
    <source>
        <strain evidence="13">WM001</strain>
    </source>
</reference>
<keyword evidence="7" id="KW-0833">Ubl conjugation pathway</keyword>
<protein>
    <recommendedName>
        <fullName evidence="2">RBR-type E3 ubiquitin transferase</fullName>
        <ecNumber evidence="2">2.3.2.31</ecNumber>
    </recommendedName>
</protein>
<dbReference type="SMART" id="SM00647">
    <property type="entry name" value="IBR"/>
    <property type="match status" value="1"/>
</dbReference>
<dbReference type="Pfam" id="PF01485">
    <property type="entry name" value="IBR"/>
    <property type="match status" value="1"/>
</dbReference>
<keyword evidence="5" id="KW-0677">Repeat</keyword>
<keyword evidence="10" id="KW-0812">Transmembrane</keyword>
<feature type="domain" description="RING-type" evidence="11">
    <location>
        <begin position="97"/>
        <end position="145"/>
    </location>
</feature>
<evidence type="ECO:0000256" key="1">
    <source>
        <dbReference type="ARBA" id="ARBA00001798"/>
    </source>
</evidence>
<comment type="caution">
    <text evidence="13">The sequence shown here is derived from an EMBL/GenBank/DDBJ whole genome shotgun (WGS) entry which is preliminary data.</text>
</comment>
<dbReference type="PROSITE" id="PS51873">
    <property type="entry name" value="TRIAD"/>
    <property type="match status" value="1"/>
</dbReference>
<evidence type="ECO:0000256" key="5">
    <source>
        <dbReference type="ARBA" id="ARBA00022737"/>
    </source>
</evidence>
<evidence type="ECO:0000256" key="3">
    <source>
        <dbReference type="ARBA" id="ARBA00022679"/>
    </source>
</evidence>
<evidence type="ECO:0000256" key="4">
    <source>
        <dbReference type="ARBA" id="ARBA00022723"/>
    </source>
</evidence>
<evidence type="ECO:0000256" key="9">
    <source>
        <dbReference type="PROSITE-ProRule" id="PRU00175"/>
    </source>
</evidence>
<dbReference type="InterPro" id="IPR031127">
    <property type="entry name" value="E3_UB_ligase_RBR"/>
</dbReference>
<organism evidence="13 14">
    <name type="scientific">Stentor coeruleus</name>
    <dbReference type="NCBI Taxonomy" id="5963"/>
    <lineage>
        <taxon>Eukaryota</taxon>
        <taxon>Sar</taxon>
        <taxon>Alveolata</taxon>
        <taxon>Ciliophora</taxon>
        <taxon>Postciliodesmatophora</taxon>
        <taxon>Heterotrichea</taxon>
        <taxon>Heterotrichida</taxon>
        <taxon>Stentoridae</taxon>
        <taxon>Stentor</taxon>
    </lineage>
</organism>
<dbReference type="GO" id="GO:0061630">
    <property type="term" value="F:ubiquitin protein ligase activity"/>
    <property type="evidence" value="ECO:0007669"/>
    <property type="project" value="UniProtKB-EC"/>
</dbReference>
<keyword evidence="10" id="KW-1133">Transmembrane helix</keyword>